<feature type="transmembrane region" description="Helical" evidence="1">
    <location>
        <begin position="28"/>
        <end position="46"/>
    </location>
</feature>
<keyword evidence="1" id="KW-1133">Transmembrane helix</keyword>
<keyword evidence="1" id="KW-0812">Transmembrane</keyword>
<sequence length="65" mass="7058">MVMTVWTAALSAWQTAIRFPVTGYAATMEILLIVALIVLVVSVVVMRKSRGKRPGEPESTGNDPK</sequence>
<dbReference type="RefSeq" id="WP_378601451.1">
    <property type="nucleotide sequence ID" value="NZ_JBHSQN010000002.1"/>
</dbReference>
<dbReference type="Proteomes" id="UP001596223">
    <property type="component" value="Unassembled WGS sequence"/>
</dbReference>
<accession>A0ABW1JPV3</accession>
<keyword evidence="3" id="KW-1185">Reference proteome</keyword>
<organism evidence="2 3">
    <name type="scientific">Nocardia lasii</name>
    <dbReference type="NCBI Taxonomy" id="1616107"/>
    <lineage>
        <taxon>Bacteria</taxon>
        <taxon>Bacillati</taxon>
        <taxon>Actinomycetota</taxon>
        <taxon>Actinomycetes</taxon>
        <taxon>Mycobacteriales</taxon>
        <taxon>Nocardiaceae</taxon>
        <taxon>Nocardia</taxon>
    </lineage>
</organism>
<dbReference type="EMBL" id="JBHSQN010000002">
    <property type="protein sequence ID" value="MFC6010897.1"/>
    <property type="molecule type" value="Genomic_DNA"/>
</dbReference>
<evidence type="ECO:0000313" key="2">
    <source>
        <dbReference type="EMBL" id="MFC6010897.1"/>
    </source>
</evidence>
<keyword evidence="1" id="KW-0472">Membrane</keyword>
<protein>
    <submittedName>
        <fullName evidence="2">Uncharacterized protein</fullName>
    </submittedName>
</protein>
<proteinExistence type="predicted"/>
<evidence type="ECO:0000313" key="3">
    <source>
        <dbReference type="Proteomes" id="UP001596223"/>
    </source>
</evidence>
<gene>
    <name evidence="2" type="ORF">ACFP3H_07530</name>
</gene>
<name>A0ABW1JPV3_9NOCA</name>
<comment type="caution">
    <text evidence="2">The sequence shown here is derived from an EMBL/GenBank/DDBJ whole genome shotgun (WGS) entry which is preliminary data.</text>
</comment>
<evidence type="ECO:0000256" key="1">
    <source>
        <dbReference type="SAM" id="Phobius"/>
    </source>
</evidence>
<reference evidence="3" key="1">
    <citation type="journal article" date="2019" name="Int. J. Syst. Evol. Microbiol.">
        <title>The Global Catalogue of Microorganisms (GCM) 10K type strain sequencing project: providing services to taxonomists for standard genome sequencing and annotation.</title>
        <authorList>
            <consortium name="The Broad Institute Genomics Platform"/>
            <consortium name="The Broad Institute Genome Sequencing Center for Infectious Disease"/>
            <person name="Wu L."/>
            <person name="Ma J."/>
        </authorList>
    </citation>
    <scope>NUCLEOTIDE SEQUENCE [LARGE SCALE GENOMIC DNA]</scope>
    <source>
        <strain evidence="3">CCUG 36956</strain>
    </source>
</reference>